<dbReference type="PANTHER" id="PTHR34351">
    <property type="entry name" value="SLR1927 PROTEIN-RELATED"/>
    <property type="match status" value="1"/>
</dbReference>
<dbReference type="Proteomes" id="UP000239863">
    <property type="component" value="Unassembled WGS sequence"/>
</dbReference>
<dbReference type="PANTHER" id="PTHR34351:SF2">
    <property type="entry name" value="DUF58 DOMAIN-CONTAINING PROTEIN"/>
    <property type="match status" value="1"/>
</dbReference>
<sequence length="373" mass="43352">MKSYAIFILAVIAFYIFSRYTMSMGFKDIEVIRSLDKARIFPGDQFNVITKIENKRRWPIAFLNIKEQYPEGFERMQSSPDFRNPNVTYYTSSYSILGHERVKRYYNSTIDKRGVYYLKYLTLSLGDLFGIFNIEEEQEDLLEVIVYPKVVDASQIEFENKSIQGDSVVRRWIFSDPVYVRGLREYVRGDRMKDIHWNSSLRMNKLVVKEYEYTSERQVVFIANVQCAKPYWSAIDGEAIEKAVKIVASLSNFTIEQGIPTGVMTNANMISSSGNFSNELLPGINNFKEILEFCARIDKLPKVDFSEFLREKGSYFNSNSIYIILTPYMNDEIISEMIKLKRYGIIMKVIDVSEKGSLPELNHIEKIYYGGKG</sequence>
<dbReference type="STRING" id="37659.GCA_000703125_01468"/>
<dbReference type="RefSeq" id="WP_104409600.1">
    <property type="nucleotide sequence ID" value="NZ_PTIS01000005.1"/>
</dbReference>
<protein>
    <submittedName>
        <fullName evidence="2">Uncharacterized protein (DUF58 family)</fullName>
    </submittedName>
</protein>
<dbReference type="AlphaFoldDB" id="A0A2S6FYW7"/>
<dbReference type="OrthoDB" id="9789943at2"/>
<dbReference type="Pfam" id="PF01882">
    <property type="entry name" value="DUF58"/>
    <property type="match status" value="1"/>
</dbReference>
<name>A0A2S6FYW7_9CLOT</name>
<accession>A0A2S6FYW7</accession>
<dbReference type="InterPro" id="IPR002881">
    <property type="entry name" value="DUF58"/>
</dbReference>
<organism evidence="2 3">
    <name type="scientific">Clostridium algidicarnis DSM 15099</name>
    <dbReference type="NCBI Taxonomy" id="1121295"/>
    <lineage>
        <taxon>Bacteria</taxon>
        <taxon>Bacillati</taxon>
        <taxon>Bacillota</taxon>
        <taxon>Clostridia</taxon>
        <taxon>Eubacteriales</taxon>
        <taxon>Clostridiaceae</taxon>
        <taxon>Clostridium</taxon>
    </lineage>
</organism>
<dbReference type="EMBL" id="PTIS01000005">
    <property type="protein sequence ID" value="PPK48644.1"/>
    <property type="molecule type" value="Genomic_DNA"/>
</dbReference>
<comment type="caution">
    <text evidence="2">The sequence shown here is derived from an EMBL/GenBank/DDBJ whole genome shotgun (WGS) entry which is preliminary data.</text>
</comment>
<feature type="domain" description="DUF58" evidence="1">
    <location>
        <begin position="183"/>
        <end position="267"/>
    </location>
</feature>
<evidence type="ECO:0000259" key="1">
    <source>
        <dbReference type="Pfam" id="PF01882"/>
    </source>
</evidence>
<reference evidence="2 3" key="1">
    <citation type="submission" date="2018-02" db="EMBL/GenBank/DDBJ databases">
        <title>Genomic Encyclopedia of Archaeal and Bacterial Type Strains, Phase II (KMG-II): from individual species to whole genera.</title>
        <authorList>
            <person name="Goeker M."/>
        </authorList>
    </citation>
    <scope>NUCLEOTIDE SEQUENCE [LARGE SCALE GENOMIC DNA]</scope>
    <source>
        <strain evidence="2 3">DSM 15099</strain>
    </source>
</reference>
<evidence type="ECO:0000313" key="2">
    <source>
        <dbReference type="EMBL" id="PPK48644.1"/>
    </source>
</evidence>
<evidence type="ECO:0000313" key="3">
    <source>
        <dbReference type="Proteomes" id="UP000239863"/>
    </source>
</evidence>
<proteinExistence type="predicted"/>
<gene>
    <name evidence="2" type="ORF">BD821_10522</name>
</gene>